<dbReference type="RefSeq" id="WP_004323826.1">
    <property type="nucleotide sequence ID" value="NZ_SSFD01000310.1"/>
</dbReference>
<proteinExistence type="predicted"/>
<sequence length="88" mass="8934">MNAKMLSRRAGMLSAATVLVSFGISAASAAPPQVVAAAAAVAPAGPVVDNTVATPAPASIQTPLELLLFVHRADLPLRPLPTKQKDHS</sequence>
<feature type="signal peptide" evidence="1">
    <location>
        <begin position="1"/>
        <end position="29"/>
    </location>
</feature>
<organism evidence="2 3">
    <name type="scientific">Thauera aminoaromatica</name>
    <dbReference type="NCBI Taxonomy" id="164330"/>
    <lineage>
        <taxon>Bacteria</taxon>
        <taxon>Pseudomonadati</taxon>
        <taxon>Pseudomonadota</taxon>
        <taxon>Betaproteobacteria</taxon>
        <taxon>Rhodocyclales</taxon>
        <taxon>Zoogloeaceae</taxon>
        <taxon>Thauera</taxon>
    </lineage>
</organism>
<dbReference type="PROSITE" id="PS51318">
    <property type="entry name" value="TAT"/>
    <property type="match status" value="1"/>
</dbReference>
<dbReference type="AlphaFoldDB" id="A0A5C7SBU5"/>
<name>A0A5C7SBU5_THASP</name>
<evidence type="ECO:0000256" key="1">
    <source>
        <dbReference type="SAM" id="SignalP"/>
    </source>
</evidence>
<dbReference type="InterPro" id="IPR006311">
    <property type="entry name" value="TAT_signal"/>
</dbReference>
<evidence type="ECO:0000313" key="3">
    <source>
        <dbReference type="Proteomes" id="UP000321192"/>
    </source>
</evidence>
<reference evidence="2 3" key="1">
    <citation type="submission" date="2018-09" db="EMBL/GenBank/DDBJ databases">
        <title>Metagenome Assembled Genomes from an Advanced Water Purification Facility.</title>
        <authorList>
            <person name="Stamps B.W."/>
            <person name="Spear J.R."/>
        </authorList>
    </citation>
    <scope>NUCLEOTIDE SEQUENCE [LARGE SCALE GENOMIC DNA]</scope>
    <source>
        <strain evidence="2">Bin_27_1</strain>
    </source>
</reference>
<feature type="chain" id="PRO_5022989959" description="Secreted protein" evidence="1">
    <location>
        <begin position="30"/>
        <end position="88"/>
    </location>
</feature>
<comment type="caution">
    <text evidence="2">The sequence shown here is derived from an EMBL/GenBank/DDBJ whole genome shotgun (WGS) entry which is preliminary data.</text>
</comment>
<keyword evidence="1" id="KW-0732">Signal</keyword>
<dbReference type="EMBL" id="SSFD01000310">
    <property type="protein sequence ID" value="TXH80455.1"/>
    <property type="molecule type" value="Genomic_DNA"/>
</dbReference>
<evidence type="ECO:0000313" key="2">
    <source>
        <dbReference type="EMBL" id="TXH80455.1"/>
    </source>
</evidence>
<protein>
    <recommendedName>
        <fullName evidence="4">Secreted protein</fullName>
    </recommendedName>
</protein>
<accession>A0A5C7SBU5</accession>
<evidence type="ECO:0008006" key="4">
    <source>
        <dbReference type="Google" id="ProtNLM"/>
    </source>
</evidence>
<dbReference type="Proteomes" id="UP000321192">
    <property type="component" value="Unassembled WGS sequence"/>
</dbReference>
<gene>
    <name evidence="2" type="ORF">E6Q80_18595</name>
</gene>